<dbReference type="GO" id="GO:0004377">
    <property type="term" value="F:GDP-Man:Man(3)GlcNAc(2)-PP-Dol alpha-1,2-mannosyltransferase activity"/>
    <property type="evidence" value="ECO:0007669"/>
    <property type="project" value="UniProtKB-EC"/>
</dbReference>
<feature type="transmembrane region" description="Helical" evidence="15">
    <location>
        <begin position="135"/>
        <end position="156"/>
    </location>
</feature>
<feature type="domain" description="Glycosyl transferase family 1" evidence="16">
    <location>
        <begin position="169"/>
        <end position="284"/>
    </location>
</feature>
<accession>A0A922SI22</accession>
<keyword evidence="6" id="KW-0328">Glycosyltransferase</keyword>
<dbReference type="EC" id="2.4.1.131" evidence="4"/>
<comment type="similarity">
    <text evidence="3">Belongs to the glycosyltransferase group 1 family. Glycosyltransferase 4 subfamily.</text>
</comment>
<gene>
    <name evidence="18" type="ORF">HF086_016790</name>
</gene>
<comment type="caution">
    <text evidence="18">The sequence shown here is derived from an EMBL/GenBank/DDBJ whole genome shotgun (WGS) entry which is preliminary data.</text>
</comment>
<evidence type="ECO:0000256" key="6">
    <source>
        <dbReference type="ARBA" id="ARBA00022676"/>
    </source>
</evidence>
<evidence type="ECO:0000256" key="11">
    <source>
        <dbReference type="ARBA" id="ARBA00023136"/>
    </source>
</evidence>
<comment type="subcellular location">
    <subcellularLocation>
        <location evidence="1">Endoplasmic reticulum membrane</location>
        <topology evidence="1">Single-pass membrane protein</topology>
    </subcellularLocation>
</comment>
<evidence type="ECO:0000256" key="10">
    <source>
        <dbReference type="ARBA" id="ARBA00022989"/>
    </source>
</evidence>
<keyword evidence="11 15" id="KW-0472">Membrane</keyword>
<keyword evidence="7" id="KW-0808">Transferase</keyword>
<evidence type="ECO:0000256" key="14">
    <source>
        <dbReference type="ARBA" id="ARBA00045128"/>
    </source>
</evidence>
<evidence type="ECO:0000256" key="2">
    <source>
        <dbReference type="ARBA" id="ARBA00004922"/>
    </source>
</evidence>
<comment type="catalytic activity">
    <reaction evidence="13">
        <text>an alpha-D-Man-(1-&gt;3)-[alpha-D-Man-(1-&gt;6)]-beta-D-Man-(1-&gt;4)-beta-D-GlcNAc-(1-&gt;4)-alpha-D-GlcNAc-diphospho-di-trans,poly-cis-dolichol + 2 GDP-alpha-D-mannose = an alpha-D-Man-(1-&gt;2)-alpha-D-Man-(1-&gt;2)-alpha-D-Man-(1-&gt;3)-[alpha-D-Man-(1-&gt;6)]-beta-D-Man-(1-&gt;4)-beta-D-GlcNAc-(1-&gt;4)-alpha-D-GlcNAc-diphospho-di-trans,poly-cis-dolichol + 2 GDP + 2 H(+)</text>
        <dbReference type="Rhea" id="RHEA:29523"/>
        <dbReference type="Rhea" id="RHEA-COMP:19515"/>
        <dbReference type="Rhea" id="RHEA-COMP:19516"/>
        <dbReference type="ChEBI" id="CHEBI:15378"/>
        <dbReference type="ChEBI" id="CHEBI:57527"/>
        <dbReference type="ChEBI" id="CHEBI:58189"/>
        <dbReference type="ChEBI" id="CHEBI:132511"/>
        <dbReference type="ChEBI" id="CHEBI:132515"/>
        <dbReference type="EC" id="2.4.1.131"/>
    </reaction>
    <physiologicalReaction direction="left-to-right" evidence="13">
        <dbReference type="Rhea" id="RHEA:29524"/>
    </physiologicalReaction>
</comment>
<evidence type="ECO:0000259" key="17">
    <source>
        <dbReference type="Pfam" id="PF15924"/>
    </source>
</evidence>
<evidence type="ECO:0000256" key="7">
    <source>
        <dbReference type="ARBA" id="ARBA00022679"/>
    </source>
</evidence>
<reference evidence="18" key="1">
    <citation type="journal article" date="2021" name="G3 (Bethesda)">
        <title>Genome and transcriptome analysis of the beet armyworm Spodoptera exigua reveals targets for pest control. .</title>
        <authorList>
            <person name="Simon S."/>
            <person name="Breeschoten T."/>
            <person name="Jansen H.J."/>
            <person name="Dirks R.P."/>
            <person name="Schranz M.E."/>
            <person name="Ros V.I.D."/>
        </authorList>
    </citation>
    <scope>NUCLEOTIDE SEQUENCE</scope>
    <source>
        <strain evidence="18">TB_SE_WUR_2020</strain>
    </source>
</reference>
<evidence type="ECO:0000256" key="1">
    <source>
        <dbReference type="ARBA" id="ARBA00004389"/>
    </source>
</evidence>
<dbReference type="InterPro" id="IPR001296">
    <property type="entry name" value="Glyco_trans_1"/>
</dbReference>
<keyword evidence="9" id="KW-0256">Endoplasmic reticulum</keyword>
<sequence length="310" mass="35201">MFLQWFILLVLLPLIFIVFLLFTTFVLIPCAFIFASWYMRIKERKLERRKRDGANVAFFHPYCNAGGGGERVLWVAIRAILARYPDTNIHIYTVETAEPQTILDRAQNQFNVKVEPGRIHFVRLSMRRVIEAKSYPYFTLLLQSLGSMILGLEAFMKLNPVGSCRNAEDEERVQNLKDLAKHLSLEDSVQFVVNAPYARLLQMYQTSSLAIHAMWNEHFGIKCLAAGLITIAHRSGGPLADIIETASGSRNGFLAAEPDEYARAILEVIALPAHEKKAIIEAARASVDRFSEKEFEKSFLRAAEPLLRLD</sequence>
<feature type="domain" description="ALG11 mannosyltransferase N-terminal" evidence="17">
    <location>
        <begin position="55"/>
        <end position="160"/>
    </location>
</feature>
<dbReference type="Pfam" id="PF15924">
    <property type="entry name" value="ALG11_N"/>
    <property type="match status" value="1"/>
</dbReference>
<dbReference type="SUPFAM" id="SSF53756">
    <property type="entry name" value="UDP-Glycosyltransferase/glycogen phosphorylase"/>
    <property type="match status" value="1"/>
</dbReference>
<evidence type="ECO:0000256" key="13">
    <source>
        <dbReference type="ARBA" id="ARBA00045065"/>
    </source>
</evidence>
<evidence type="ECO:0000256" key="3">
    <source>
        <dbReference type="ARBA" id="ARBA00009481"/>
    </source>
</evidence>
<evidence type="ECO:0000256" key="12">
    <source>
        <dbReference type="ARBA" id="ARBA00032517"/>
    </source>
</evidence>
<evidence type="ECO:0000313" key="19">
    <source>
        <dbReference type="Proteomes" id="UP000814243"/>
    </source>
</evidence>
<evidence type="ECO:0000256" key="4">
    <source>
        <dbReference type="ARBA" id="ARBA00012645"/>
    </source>
</evidence>
<evidence type="ECO:0000313" key="18">
    <source>
        <dbReference type="EMBL" id="KAH9638465.1"/>
    </source>
</evidence>
<dbReference type="PANTHER" id="PTHR45919:SF1">
    <property type="entry name" value="GDP-MAN:MAN(3)GLCNAC(2)-PP-DOL ALPHA-1,2-MANNOSYLTRANSFERASE"/>
    <property type="match status" value="1"/>
</dbReference>
<protein>
    <recommendedName>
        <fullName evidence="5">GDP-Man:Man(3)GlcNAc(2)-PP-Dol alpha-1,2-mannosyltransferase</fullName>
        <ecNumber evidence="4">2.4.1.131</ecNumber>
    </recommendedName>
    <alternativeName>
        <fullName evidence="12">Asparagine-linked glycosylation protein 11 homolog</fullName>
    </alternativeName>
</protein>
<dbReference type="InterPro" id="IPR031814">
    <property type="entry name" value="ALG11_N"/>
</dbReference>
<organism evidence="18 19">
    <name type="scientific">Spodoptera exigua</name>
    <name type="common">Beet armyworm</name>
    <name type="synonym">Noctua fulgens</name>
    <dbReference type="NCBI Taxonomy" id="7107"/>
    <lineage>
        <taxon>Eukaryota</taxon>
        <taxon>Metazoa</taxon>
        <taxon>Ecdysozoa</taxon>
        <taxon>Arthropoda</taxon>
        <taxon>Hexapoda</taxon>
        <taxon>Insecta</taxon>
        <taxon>Pterygota</taxon>
        <taxon>Neoptera</taxon>
        <taxon>Endopterygota</taxon>
        <taxon>Lepidoptera</taxon>
        <taxon>Glossata</taxon>
        <taxon>Ditrysia</taxon>
        <taxon>Noctuoidea</taxon>
        <taxon>Noctuidae</taxon>
        <taxon>Amphipyrinae</taxon>
        <taxon>Spodoptera</taxon>
    </lineage>
</organism>
<evidence type="ECO:0000256" key="8">
    <source>
        <dbReference type="ARBA" id="ARBA00022692"/>
    </source>
</evidence>
<evidence type="ECO:0000256" key="9">
    <source>
        <dbReference type="ARBA" id="ARBA00022824"/>
    </source>
</evidence>
<dbReference type="GO" id="GO:0005789">
    <property type="term" value="C:endoplasmic reticulum membrane"/>
    <property type="evidence" value="ECO:0007669"/>
    <property type="project" value="UniProtKB-SubCell"/>
</dbReference>
<dbReference type="GO" id="GO:0006487">
    <property type="term" value="P:protein N-linked glycosylation"/>
    <property type="evidence" value="ECO:0007669"/>
    <property type="project" value="TreeGrafter"/>
</dbReference>
<feature type="transmembrane region" description="Helical" evidence="15">
    <location>
        <begin position="6"/>
        <end position="39"/>
    </location>
</feature>
<proteinExistence type="inferred from homology"/>
<dbReference type="EMBL" id="JACEFF010000396">
    <property type="protein sequence ID" value="KAH9638465.1"/>
    <property type="molecule type" value="Genomic_DNA"/>
</dbReference>
<keyword evidence="10 15" id="KW-1133">Transmembrane helix</keyword>
<evidence type="ECO:0000256" key="5">
    <source>
        <dbReference type="ARBA" id="ARBA00022018"/>
    </source>
</evidence>
<dbReference type="Proteomes" id="UP000814243">
    <property type="component" value="Unassembled WGS sequence"/>
</dbReference>
<keyword evidence="8 15" id="KW-0812">Transmembrane</keyword>
<name>A0A922SI22_SPOEX</name>
<dbReference type="Gene3D" id="3.40.50.2000">
    <property type="entry name" value="Glycogen Phosphorylase B"/>
    <property type="match status" value="1"/>
</dbReference>
<comment type="function">
    <text evidence="14">GDP-Man:Man(3)GlcNAc(2)-PP-Dol alpha-1,2-mannosyltransferase that operates in the biosynthetic pathway of dolichol-linked oligosaccharides, the glycan precursors employed in protein asparagine (N)-glycosylation. The assembly of dolichol-linked oligosaccharides begins on the cytosolic side of the endoplasmic reticulum membrane and finishes in its lumen. The sequential addition of sugars to dolichol pyrophosphate produces dolichol-linked oligosaccharides containing fourteen sugars, including two GlcNAcs, nine mannoses and three glucoses. Once assembled, the oligosaccharide is transferred from the lipid to nascent proteins by oligosaccharyltransferases. Catalyzes, on the cytoplasmic face of the endoplasmic reticulum, the addition of the fourth and fifth mannose residues to the dolichol-linked oligosaccharide chain, to produce Man(5)GlcNAc(2)-PP-dolichol core oligosaccharide. Man(5)GlcNAc(2)-PP-dolichol is a substrate for ALG3, the following enzyme in the biosynthetic pathway.</text>
</comment>
<dbReference type="AlphaFoldDB" id="A0A922SI22"/>
<comment type="pathway">
    <text evidence="2">Protein modification; protein glycosylation.</text>
</comment>
<evidence type="ECO:0000256" key="15">
    <source>
        <dbReference type="SAM" id="Phobius"/>
    </source>
</evidence>
<dbReference type="PANTHER" id="PTHR45919">
    <property type="entry name" value="GDP-MAN:MAN(3)GLCNAC(2)-PP-DOL ALPHA-1,2-MANNOSYLTRANSFERASE"/>
    <property type="match status" value="1"/>
</dbReference>
<dbReference type="Pfam" id="PF00534">
    <property type="entry name" value="Glycos_transf_1"/>
    <property type="match status" value="1"/>
</dbReference>
<dbReference type="InterPro" id="IPR038013">
    <property type="entry name" value="ALG11"/>
</dbReference>
<evidence type="ECO:0000259" key="16">
    <source>
        <dbReference type="Pfam" id="PF00534"/>
    </source>
</evidence>